<dbReference type="GO" id="GO:0008198">
    <property type="term" value="F:ferrous iron binding"/>
    <property type="evidence" value="ECO:0007669"/>
    <property type="project" value="TreeGrafter"/>
</dbReference>
<dbReference type="GO" id="GO:0005776">
    <property type="term" value="C:autophagosome"/>
    <property type="evidence" value="ECO:0007669"/>
    <property type="project" value="UniProtKB-SubCell"/>
</dbReference>
<dbReference type="GO" id="GO:0006879">
    <property type="term" value="P:intracellular iron ion homeostasis"/>
    <property type="evidence" value="ECO:0007669"/>
    <property type="project" value="InterPro"/>
</dbReference>
<evidence type="ECO:0000256" key="2">
    <source>
        <dbReference type="ARBA" id="ARBA00007513"/>
    </source>
</evidence>
<evidence type="ECO:0000256" key="7">
    <source>
        <dbReference type="SAM" id="MobiDB-lite"/>
    </source>
</evidence>
<evidence type="ECO:0000256" key="1">
    <source>
        <dbReference type="ARBA" id="ARBA00004419"/>
    </source>
</evidence>
<keyword evidence="6" id="KW-0408">Iron</keyword>
<dbReference type="InterPro" id="IPR009078">
    <property type="entry name" value="Ferritin-like_SF"/>
</dbReference>
<dbReference type="InterPro" id="IPR012347">
    <property type="entry name" value="Ferritin-like"/>
</dbReference>
<evidence type="ECO:0000256" key="3">
    <source>
        <dbReference type="ARBA" id="ARBA00013107"/>
    </source>
</evidence>
<protein>
    <recommendedName>
        <fullName evidence="4">Ferritin heavy chain</fullName>
        <ecNumber evidence="3">1.16.3.1</ecNumber>
    </recommendedName>
</protein>
<proteinExistence type="inferred from homology"/>
<dbReference type="Gene3D" id="1.20.1260.10">
    <property type="match status" value="1"/>
</dbReference>
<gene>
    <name evidence="9" type="ORF">SUZIE_175365</name>
</gene>
<evidence type="ECO:0000313" key="9">
    <source>
        <dbReference type="EMBL" id="MBZ3883916.1"/>
    </source>
</evidence>
<organism evidence="9 10">
    <name type="scientific">Sciurus carolinensis</name>
    <name type="common">Eastern gray squirrel</name>
    <dbReference type="NCBI Taxonomy" id="30640"/>
    <lineage>
        <taxon>Eukaryota</taxon>
        <taxon>Metazoa</taxon>
        <taxon>Chordata</taxon>
        <taxon>Craniata</taxon>
        <taxon>Vertebrata</taxon>
        <taxon>Euteleostomi</taxon>
        <taxon>Mammalia</taxon>
        <taxon>Eutheria</taxon>
        <taxon>Euarchontoglires</taxon>
        <taxon>Glires</taxon>
        <taxon>Rodentia</taxon>
        <taxon>Sciuromorpha</taxon>
        <taxon>Sciuridae</taxon>
        <taxon>Sciurinae</taxon>
        <taxon>Sciurini</taxon>
        <taxon>Sciurus</taxon>
    </lineage>
</organism>
<dbReference type="PANTHER" id="PTHR11431:SF37">
    <property type="entry name" value="FERRITIN HEAVY CHAIN"/>
    <property type="match status" value="1"/>
</dbReference>
<dbReference type="GO" id="GO:0008199">
    <property type="term" value="F:ferric iron binding"/>
    <property type="evidence" value="ECO:0007669"/>
    <property type="project" value="InterPro"/>
</dbReference>
<dbReference type="Pfam" id="PF00210">
    <property type="entry name" value="Ferritin"/>
    <property type="match status" value="1"/>
</dbReference>
<feature type="region of interest" description="Disordered" evidence="7">
    <location>
        <begin position="40"/>
        <end position="61"/>
    </location>
</feature>
<dbReference type="AlphaFoldDB" id="A0AA41N5A0"/>
<dbReference type="InterPro" id="IPR001519">
    <property type="entry name" value="Ferritin"/>
</dbReference>
<evidence type="ECO:0000256" key="4">
    <source>
        <dbReference type="ARBA" id="ARBA00039731"/>
    </source>
</evidence>
<accession>A0AA41N5A0</accession>
<dbReference type="InterPro" id="IPR008331">
    <property type="entry name" value="Ferritin_DPS_dom"/>
</dbReference>
<comment type="subcellular location">
    <subcellularLocation>
        <location evidence="1">Cytoplasmic vesicle</location>
        <location evidence="1">Autophagosome</location>
    </subcellularLocation>
</comment>
<keyword evidence="6" id="KW-0479">Metal-binding</keyword>
<evidence type="ECO:0000313" key="10">
    <source>
        <dbReference type="Proteomes" id="UP001166674"/>
    </source>
</evidence>
<evidence type="ECO:0000259" key="8">
    <source>
        <dbReference type="Pfam" id="PF00210"/>
    </source>
</evidence>
<keyword evidence="10" id="KW-1185">Reference proteome</keyword>
<dbReference type="PANTHER" id="PTHR11431">
    <property type="entry name" value="FERRITIN"/>
    <property type="match status" value="1"/>
</dbReference>
<comment type="similarity">
    <text evidence="2">Belongs to the ferritin family.</text>
</comment>
<sequence>MFAMTQNDIIAAKIYASQDFPFQKGWSFPVVGDLKRATSSQCPRAGAPELPPGLGARRQPPDPPGALTCHVYLSMSYYIDGDDVALKNFVKYFLHQSDEETERAEKPMKLQNQRGGRIFLRDMKKPDPDAWWGGRGCNGLCFTLGEKCESVTSGTAQSGH</sequence>
<comment type="caution">
    <text evidence="9">The sequence shown here is derived from an EMBL/GenBank/DDBJ whole genome shotgun (WGS) entry which is preliminary data.</text>
</comment>
<reference evidence="9" key="1">
    <citation type="submission" date="2020-03" db="EMBL/GenBank/DDBJ databases">
        <title>Studies in the Genomics of Life Span.</title>
        <authorList>
            <person name="Glass D."/>
        </authorList>
    </citation>
    <scope>NUCLEOTIDE SEQUENCE</scope>
    <source>
        <strain evidence="9">SUZIE</strain>
        <tissue evidence="9">Muscle</tissue>
    </source>
</reference>
<name>A0AA41N5A0_SCICA</name>
<dbReference type="Proteomes" id="UP001166674">
    <property type="component" value="Unassembled WGS sequence"/>
</dbReference>
<feature type="binding site" evidence="6">
    <location>
        <position position="100"/>
    </location>
    <ligand>
        <name>Fe cation</name>
        <dbReference type="ChEBI" id="CHEBI:24875"/>
        <label>1</label>
    </ligand>
</feature>
<evidence type="ECO:0000256" key="6">
    <source>
        <dbReference type="PIRSR" id="PIRSR601519-1"/>
    </source>
</evidence>
<evidence type="ECO:0000256" key="5">
    <source>
        <dbReference type="ARBA" id="ARBA00047990"/>
    </source>
</evidence>
<dbReference type="GO" id="GO:0004322">
    <property type="term" value="F:ferroxidase activity"/>
    <property type="evidence" value="ECO:0007669"/>
    <property type="project" value="UniProtKB-EC"/>
</dbReference>
<feature type="domain" description="Ferritin/DPS" evidence="8">
    <location>
        <begin position="70"/>
        <end position="128"/>
    </location>
</feature>
<dbReference type="EC" id="1.16.3.1" evidence="3"/>
<dbReference type="SUPFAM" id="SSF47240">
    <property type="entry name" value="Ferritin-like"/>
    <property type="match status" value="1"/>
</dbReference>
<comment type="catalytic activity">
    <reaction evidence="5">
        <text>4 Fe(2+) + O2 + 4 H(+) = 4 Fe(3+) + 2 H2O</text>
        <dbReference type="Rhea" id="RHEA:11148"/>
        <dbReference type="ChEBI" id="CHEBI:15377"/>
        <dbReference type="ChEBI" id="CHEBI:15378"/>
        <dbReference type="ChEBI" id="CHEBI:15379"/>
        <dbReference type="ChEBI" id="CHEBI:29033"/>
        <dbReference type="ChEBI" id="CHEBI:29034"/>
        <dbReference type="EC" id="1.16.3.1"/>
    </reaction>
</comment>
<dbReference type="EMBL" id="JAATJV010390584">
    <property type="protein sequence ID" value="MBZ3883916.1"/>
    <property type="molecule type" value="Genomic_DNA"/>
</dbReference>
<dbReference type="GO" id="GO:0006826">
    <property type="term" value="P:iron ion transport"/>
    <property type="evidence" value="ECO:0007669"/>
    <property type="project" value="InterPro"/>
</dbReference>